<dbReference type="SUPFAM" id="SSF52540">
    <property type="entry name" value="P-loop containing nucleoside triphosphate hydrolases"/>
    <property type="match status" value="1"/>
</dbReference>
<dbReference type="PRINTS" id="PR01590">
    <property type="entry name" value="HTHFIS"/>
</dbReference>
<dbReference type="FunFam" id="3.40.50.300:FF:000006">
    <property type="entry name" value="DNA-binding transcriptional regulator NtrC"/>
    <property type="match status" value="1"/>
</dbReference>
<name>A0A164L7Y6_BACCE</name>
<proteinExistence type="predicted"/>
<dbReference type="InterPro" id="IPR009057">
    <property type="entry name" value="Homeodomain-like_sf"/>
</dbReference>
<dbReference type="InterPro" id="IPR029016">
    <property type="entry name" value="GAF-like_dom_sf"/>
</dbReference>
<evidence type="ECO:0000256" key="2">
    <source>
        <dbReference type="ARBA" id="ARBA00022840"/>
    </source>
</evidence>
<evidence type="ECO:0000259" key="6">
    <source>
        <dbReference type="PROSITE" id="PS50045"/>
    </source>
</evidence>
<feature type="domain" description="Sigma-54 factor interaction" evidence="6">
    <location>
        <begin position="308"/>
        <end position="533"/>
    </location>
</feature>
<dbReference type="InterPro" id="IPR003018">
    <property type="entry name" value="GAF"/>
</dbReference>
<dbReference type="Pfam" id="PF25601">
    <property type="entry name" value="AAA_lid_14"/>
    <property type="match status" value="1"/>
</dbReference>
<dbReference type="PROSITE" id="PS00688">
    <property type="entry name" value="SIGMA54_INTERACT_3"/>
    <property type="match status" value="1"/>
</dbReference>
<dbReference type="InterPro" id="IPR002197">
    <property type="entry name" value="HTH_Fis"/>
</dbReference>
<dbReference type="FunFam" id="3.30.450.40:FF:000089">
    <property type="entry name" value="Sigma-54-dependent Fis family transcriptional regulator"/>
    <property type="match status" value="1"/>
</dbReference>
<dbReference type="PROSITE" id="PS00675">
    <property type="entry name" value="SIGMA54_INTERACT_1"/>
    <property type="match status" value="1"/>
</dbReference>
<dbReference type="InterPro" id="IPR058031">
    <property type="entry name" value="AAA_lid_NorR"/>
</dbReference>
<dbReference type="InterPro" id="IPR003593">
    <property type="entry name" value="AAA+_ATPase"/>
</dbReference>
<dbReference type="InterPro" id="IPR027417">
    <property type="entry name" value="P-loop_NTPase"/>
</dbReference>
<dbReference type="CDD" id="cd00009">
    <property type="entry name" value="AAA"/>
    <property type="match status" value="1"/>
</dbReference>
<dbReference type="InterPro" id="IPR002078">
    <property type="entry name" value="Sigma_54_int"/>
</dbReference>
<accession>A0A164L7Y6</accession>
<dbReference type="AlphaFoldDB" id="A0A164L7Y6"/>
<evidence type="ECO:0000256" key="5">
    <source>
        <dbReference type="ARBA" id="ARBA00023163"/>
    </source>
</evidence>
<dbReference type="SMART" id="SM00382">
    <property type="entry name" value="AAA"/>
    <property type="match status" value="1"/>
</dbReference>
<dbReference type="Pfam" id="PF01590">
    <property type="entry name" value="GAF"/>
    <property type="match status" value="1"/>
</dbReference>
<dbReference type="GO" id="GO:0006355">
    <property type="term" value="P:regulation of DNA-templated transcription"/>
    <property type="evidence" value="ECO:0007669"/>
    <property type="project" value="InterPro"/>
</dbReference>
<comment type="caution">
    <text evidence="7">The sequence shown here is derived from an EMBL/GenBank/DDBJ whole genome shotgun (WGS) entry which is preliminary data.</text>
</comment>
<dbReference type="InterPro" id="IPR025943">
    <property type="entry name" value="Sigma_54_int_dom_ATP-bd_2"/>
</dbReference>
<dbReference type="Gene3D" id="1.10.8.60">
    <property type="match status" value="1"/>
</dbReference>
<gene>
    <name evidence="7" type="ORF">B4088_5546</name>
</gene>
<dbReference type="SUPFAM" id="SSF46689">
    <property type="entry name" value="Homeodomain-like"/>
    <property type="match status" value="1"/>
</dbReference>
<keyword evidence="1" id="KW-0547">Nucleotide-binding</keyword>
<dbReference type="GO" id="GO:0005524">
    <property type="term" value="F:ATP binding"/>
    <property type="evidence" value="ECO:0007669"/>
    <property type="project" value="UniProtKB-KW"/>
</dbReference>
<sequence length="616" mass="70337">MLASPFYLHTWKKFVDEGVLDSNRINERISESWYRCKQANVNPHMNKGQKILSSNIFQDQKKKSEIFLDIAIPQIQNMRKTIDELQMMALLIDPDGYVLSLSGNQQTLKRAKHINFIEGVKWTEAAVGTNAIGTALQIEEAIMISGTEHYSIASHSWSCAAAPIHNDDGKLIGVLDFSCPIEFSHPYMLGMVTSIAHSIERECSIRVHQNELHLIHRFLDVIDSDEQVVICNHRDVIVSASKSVRERVSNWSRMKLEDLMQNGLKPKLEVPVYSNDRMIGKCMYVKENKQGNVFSTSTFKSEITFHGVIGTSNAFQHTLEEIKLVSPTDASVYVCGETGVGKEYVARAIHENSPRKNGPFIAVNCGSLPKELMESELFGYAEGAFTGARRQGYKGKFEQADGGTIFLDEIGEVPPEMQVALLRVLQERTVTPIGSSKEVPVNIRIITATHKDLLRLVEEGKFRQDLYYHLHVYPLYVPSLMERKEDIPYFIQHFCEQKDWNFVFPKSICNQFSQHTWPGNIRELLNVLERIYILSQGREICEKQISFLLQTMMGNQHQLALQAENKTEHTLNFREKIQRDSMIEALEKTNGNVSLAAKLLDVPRSTFYKRMQKYKL</sequence>
<protein>
    <submittedName>
        <fullName evidence="7">Transcriptional activator of acetoin dehydrogenase operon AcoR</fullName>
    </submittedName>
</protein>
<evidence type="ECO:0000256" key="1">
    <source>
        <dbReference type="ARBA" id="ARBA00022741"/>
    </source>
</evidence>
<dbReference type="Gene3D" id="3.30.450.40">
    <property type="match status" value="1"/>
</dbReference>
<dbReference type="Gene3D" id="3.40.50.300">
    <property type="entry name" value="P-loop containing nucleotide triphosphate hydrolases"/>
    <property type="match status" value="1"/>
</dbReference>
<dbReference type="GO" id="GO:0043565">
    <property type="term" value="F:sequence-specific DNA binding"/>
    <property type="evidence" value="ECO:0007669"/>
    <property type="project" value="InterPro"/>
</dbReference>
<dbReference type="PANTHER" id="PTHR32071">
    <property type="entry name" value="TRANSCRIPTIONAL REGULATORY PROTEIN"/>
    <property type="match status" value="1"/>
</dbReference>
<dbReference type="PATRIC" id="fig|1396.535.peg.5749"/>
<keyword evidence="5" id="KW-0804">Transcription</keyword>
<keyword evidence="3" id="KW-0805">Transcription regulation</keyword>
<keyword evidence="4" id="KW-0238">DNA-binding</keyword>
<organism evidence="7 8">
    <name type="scientific">Bacillus cereus</name>
    <dbReference type="NCBI Taxonomy" id="1396"/>
    <lineage>
        <taxon>Bacteria</taxon>
        <taxon>Bacillati</taxon>
        <taxon>Bacillota</taxon>
        <taxon>Bacilli</taxon>
        <taxon>Bacillales</taxon>
        <taxon>Bacillaceae</taxon>
        <taxon>Bacillus</taxon>
        <taxon>Bacillus cereus group</taxon>
    </lineage>
</organism>
<dbReference type="RefSeq" id="WP_063263061.1">
    <property type="nucleotide sequence ID" value="NZ_LJKE01000105.1"/>
</dbReference>
<dbReference type="PROSITE" id="PS50045">
    <property type="entry name" value="SIGMA54_INTERACT_4"/>
    <property type="match status" value="1"/>
</dbReference>
<dbReference type="InterPro" id="IPR025662">
    <property type="entry name" value="Sigma_54_int_dom_ATP-bd_1"/>
</dbReference>
<dbReference type="Proteomes" id="UP000076482">
    <property type="component" value="Unassembled WGS sequence"/>
</dbReference>
<dbReference type="PANTHER" id="PTHR32071:SF101">
    <property type="entry name" value="ACETOIN DEHYDROGENASE OPERON TRANSCRIPTIONAL ACTIVATOR ACOR"/>
    <property type="match status" value="1"/>
</dbReference>
<evidence type="ECO:0000313" key="8">
    <source>
        <dbReference type="Proteomes" id="UP000076482"/>
    </source>
</evidence>
<evidence type="ECO:0000256" key="4">
    <source>
        <dbReference type="ARBA" id="ARBA00023125"/>
    </source>
</evidence>
<keyword evidence="2" id="KW-0067">ATP-binding</keyword>
<dbReference type="PROSITE" id="PS00676">
    <property type="entry name" value="SIGMA54_INTERACT_2"/>
    <property type="match status" value="1"/>
</dbReference>
<dbReference type="Gene3D" id="1.10.10.60">
    <property type="entry name" value="Homeodomain-like"/>
    <property type="match status" value="1"/>
</dbReference>
<dbReference type="EMBL" id="LJKE01000105">
    <property type="protein sequence ID" value="KZD55387.1"/>
    <property type="molecule type" value="Genomic_DNA"/>
</dbReference>
<evidence type="ECO:0000313" key="7">
    <source>
        <dbReference type="EMBL" id="KZD55387.1"/>
    </source>
</evidence>
<dbReference type="InterPro" id="IPR025944">
    <property type="entry name" value="Sigma_54_int_dom_CS"/>
</dbReference>
<dbReference type="Pfam" id="PF00158">
    <property type="entry name" value="Sigma54_activat"/>
    <property type="match status" value="1"/>
</dbReference>
<reference evidence="7 8" key="1">
    <citation type="submission" date="2015-09" db="EMBL/GenBank/DDBJ databases">
        <title>Bacillus cereus food isolates.</title>
        <authorList>
            <person name="Boekhorst J."/>
        </authorList>
    </citation>
    <scope>NUCLEOTIDE SEQUENCE [LARGE SCALE GENOMIC DNA]</scope>
    <source>
        <strain evidence="7 8">B4088</strain>
    </source>
</reference>
<dbReference type="Pfam" id="PF02954">
    <property type="entry name" value="HTH_8"/>
    <property type="match status" value="1"/>
</dbReference>
<evidence type="ECO:0000256" key="3">
    <source>
        <dbReference type="ARBA" id="ARBA00023015"/>
    </source>
</evidence>